<comment type="caution">
    <text evidence="2">The sequence shown here is derived from an EMBL/GenBank/DDBJ whole genome shotgun (WGS) entry which is preliminary data.</text>
</comment>
<organism evidence="2 3">
    <name type="scientific">Tricholomella constricta</name>
    <dbReference type="NCBI Taxonomy" id="117010"/>
    <lineage>
        <taxon>Eukaryota</taxon>
        <taxon>Fungi</taxon>
        <taxon>Dikarya</taxon>
        <taxon>Basidiomycota</taxon>
        <taxon>Agaricomycotina</taxon>
        <taxon>Agaricomycetes</taxon>
        <taxon>Agaricomycetidae</taxon>
        <taxon>Agaricales</taxon>
        <taxon>Tricholomatineae</taxon>
        <taxon>Lyophyllaceae</taxon>
        <taxon>Tricholomella</taxon>
    </lineage>
</organism>
<feature type="region of interest" description="Disordered" evidence="1">
    <location>
        <begin position="1"/>
        <end position="20"/>
    </location>
</feature>
<evidence type="ECO:0000313" key="3">
    <source>
        <dbReference type="Proteomes" id="UP000565441"/>
    </source>
</evidence>
<evidence type="ECO:0000256" key="1">
    <source>
        <dbReference type="SAM" id="MobiDB-lite"/>
    </source>
</evidence>
<protein>
    <recommendedName>
        <fullName evidence="4">F-box domain-containing protein</fullName>
    </recommendedName>
</protein>
<dbReference type="SUPFAM" id="SSF81383">
    <property type="entry name" value="F-box domain"/>
    <property type="match status" value="1"/>
</dbReference>
<dbReference type="Proteomes" id="UP000565441">
    <property type="component" value="Unassembled WGS sequence"/>
</dbReference>
<dbReference type="AlphaFoldDB" id="A0A8H5M8B6"/>
<dbReference type="EMBL" id="JAACJP010000004">
    <property type="protein sequence ID" value="KAF5384965.1"/>
    <property type="molecule type" value="Genomic_DNA"/>
</dbReference>
<dbReference type="InterPro" id="IPR036047">
    <property type="entry name" value="F-box-like_dom_sf"/>
</dbReference>
<name>A0A8H5M8B6_9AGAR</name>
<dbReference type="CDD" id="cd09917">
    <property type="entry name" value="F-box_SF"/>
    <property type="match status" value="1"/>
</dbReference>
<keyword evidence="3" id="KW-1185">Reference proteome</keyword>
<sequence>MTSLDGNSGTGPAKAPDESAVDFERQMTPETTFQTAIVPPEIWLNVFAHLLPAELRATTLTCSLFRWLAQPFLFCIIDVSPFFHGFNGERPILRPHKYLDRTVQRLEFYRSQHIAPAVQHCWISPYSRSGYPARNSRDDLDPDLIIEKVIEALPSFPNLCKLSWHCTDFTMKWWDAICKLPITTLWLNSCTIEGVDHWPLPIRHLDLDQWAWEGEVTNHVSIHEEHSPGVSQTVLPVILHSEHVRHISVPRADTCTHLLSTMSTMDLFTSLRVLRVPLSAMSSPCFVPALIQCPVLEELRIFNPTDEAQREITMDDLPFHALPCLSTYEGPYTYLLLFGTGRPLRKALIWGLDGSHARCDPSRLLHILRRLSLFNPALEILRMSVSYVPDELLAVISSFCRLKSVEISSADNFPTDHPVPESPHQRPSTSPVTLLYITLRDIQFPAQLENLRISTKLNHGNLDKPTQQAEASRLIELMARAHPKLRSVEIGYGTYWTGTYVVRWTRLVSSCNRSASTLGKLIFNEHRRTIVYPDAQRAVLETDLGDVKVARTGNYFVTWLRRLLYKRI</sequence>
<accession>A0A8H5M8B6</accession>
<evidence type="ECO:0008006" key="4">
    <source>
        <dbReference type="Google" id="ProtNLM"/>
    </source>
</evidence>
<reference evidence="2 3" key="1">
    <citation type="journal article" date="2020" name="ISME J.">
        <title>Uncovering the hidden diversity of litter-decomposition mechanisms in mushroom-forming fungi.</title>
        <authorList>
            <person name="Floudas D."/>
            <person name="Bentzer J."/>
            <person name="Ahren D."/>
            <person name="Johansson T."/>
            <person name="Persson P."/>
            <person name="Tunlid A."/>
        </authorList>
    </citation>
    <scope>NUCLEOTIDE SEQUENCE [LARGE SCALE GENOMIC DNA]</scope>
    <source>
        <strain evidence="2 3">CBS 661.87</strain>
    </source>
</reference>
<evidence type="ECO:0000313" key="2">
    <source>
        <dbReference type="EMBL" id="KAF5384965.1"/>
    </source>
</evidence>
<dbReference type="SUPFAM" id="SSF52047">
    <property type="entry name" value="RNI-like"/>
    <property type="match status" value="1"/>
</dbReference>
<proteinExistence type="predicted"/>
<dbReference type="OrthoDB" id="2864564at2759"/>
<gene>
    <name evidence="2" type="ORF">D9615_001167</name>
</gene>